<name>A0A6A7WEE3_9BACT</name>
<dbReference type="RefSeq" id="WP_158464352.1">
    <property type="nucleotide sequence ID" value="NZ_VZAD01000097.1"/>
</dbReference>
<keyword evidence="1" id="KW-0805">Transcription regulation</keyword>
<organism evidence="5 6">
    <name type="scientific">Segatella copri</name>
    <dbReference type="NCBI Taxonomy" id="165179"/>
    <lineage>
        <taxon>Bacteria</taxon>
        <taxon>Pseudomonadati</taxon>
        <taxon>Bacteroidota</taxon>
        <taxon>Bacteroidia</taxon>
        <taxon>Bacteroidales</taxon>
        <taxon>Prevotellaceae</taxon>
        <taxon>Segatella</taxon>
    </lineage>
</organism>
<dbReference type="Pfam" id="PF12833">
    <property type="entry name" value="HTH_18"/>
    <property type="match status" value="1"/>
</dbReference>
<sequence length="149" mass="17709">MAKYNIREYKESGASYQESINPDILDELHTKILNILLIQRKFMDKDYSAKKLAQDLNTNSRYVSAVCNVKFHMNYATLINKYRIDEAMSILIDRRYLKLNMEDVASMVGFANRQSFYSAFYKQKGITPRDFRMEYLNLHPELKKEKKKK</sequence>
<keyword evidence="6" id="KW-1185">Reference proteome</keyword>
<proteinExistence type="predicted"/>
<accession>A0A6A7WEE3</accession>
<evidence type="ECO:0000313" key="5">
    <source>
        <dbReference type="EMBL" id="MQP12792.1"/>
    </source>
</evidence>
<gene>
    <name evidence="5" type="ORF">F7D20_12680</name>
</gene>
<dbReference type="SUPFAM" id="SSF46689">
    <property type="entry name" value="Homeodomain-like"/>
    <property type="match status" value="1"/>
</dbReference>
<dbReference type="OrthoDB" id="5492415at2"/>
<dbReference type="PROSITE" id="PS01124">
    <property type="entry name" value="HTH_ARAC_FAMILY_2"/>
    <property type="match status" value="1"/>
</dbReference>
<evidence type="ECO:0000256" key="1">
    <source>
        <dbReference type="ARBA" id="ARBA00023015"/>
    </source>
</evidence>
<evidence type="ECO:0000256" key="3">
    <source>
        <dbReference type="ARBA" id="ARBA00023163"/>
    </source>
</evidence>
<keyword evidence="2" id="KW-0238">DNA-binding</keyword>
<dbReference type="InterPro" id="IPR009057">
    <property type="entry name" value="Homeodomain-like_sf"/>
</dbReference>
<feature type="domain" description="HTH araC/xylS-type" evidence="4">
    <location>
        <begin position="33"/>
        <end position="134"/>
    </location>
</feature>
<evidence type="ECO:0000313" key="6">
    <source>
        <dbReference type="Proteomes" id="UP000384372"/>
    </source>
</evidence>
<dbReference type="AlphaFoldDB" id="A0A6A7WEE3"/>
<dbReference type="Proteomes" id="UP000384372">
    <property type="component" value="Unassembled WGS sequence"/>
</dbReference>
<evidence type="ECO:0000256" key="2">
    <source>
        <dbReference type="ARBA" id="ARBA00023125"/>
    </source>
</evidence>
<dbReference type="GO" id="GO:0043565">
    <property type="term" value="F:sequence-specific DNA binding"/>
    <property type="evidence" value="ECO:0007669"/>
    <property type="project" value="InterPro"/>
</dbReference>
<dbReference type="InterPro" id="IPR018060">
    <property type="entry name" value="HTH_AraC"/>
</dbReference>
<dbReference type="PANTHER" id="PTHR43280">
    <property type="entry name" value="ARAC-FAMILY TRANSCRIPTIONAL REGULATOR"/>
    <property type="match status" value="1"/>
</dbReference>
<dbReference type="EMBL" id="VZAD01000097">
    <property type="protein sequence ID" value="MQP12792.1"/>
    <property type="molecule type" value="Genomic_DNA"/>
</dbReference>
<dbReference type="GO" id="GO:0003700">
    <property type="term" value="F:DNA-binding transcription factor activity"/>
    <property type="evidence" value="ECO:0007669"/>
    <property type="project" value="InterPro"/>
</dbReference>
<keyword evidence="3" id="KW-0804">Transcription</keyword>
<reference evidence="5 6" key="1">
    <citation type="submission" date="2019-09" db="EMBL/GenBank/DDBJ databases">
        <title>Distinct polysaccharide growth profiles of human intestinal Prevotella copri isolates.</title>
        <authorList>
            <person name="Fehlner-Peach H."/>
            <person name="Magnabosco C."/>
            <person name="Raghavan V."/>
            <person name="Scher J.U."/>
            <person name="Tett A."/>
            <person name="Cox L.M."/>
            <person name="Gottsegen C."/>
            <person name="Watters A."/>
            <person name="Wiltshire- Gordon J.D."/>
            <person name="Segata N."/>
            <person name="Bonneau R."/>
            <person name="Littman D.R."/>
        </authorList>
    </citation>
    <scope>NUCLEOTIDE SEQUENCE [LARGE SCALE GENOMIC DNA]</scope>
    <source>
        <strain evidence="6">iAQ1173</strain>
    </source>
</reference>
<comment type="caution">
    <text evidence="5">The sequence shown here is derived from an EMBL/GenBank/DDBJ whole genome shotgun (WGS) entry which is preliminary data.</text>
</comment>
<dbReference type="SMART" id="SM00342">
    <property type="entry name" value="HTH_ARAC"/>
    <property type="match status" value="1"/>
</dbReference>
<dbReference type="PANTHER" id="PTHR43280:SF29">
    <property type="entry name" value="ARAC-FAMILY TRANSCRIPTIONAL REGULATOR"/>
    <property type="match status" value="1"/>
</dbReference>
<dbReference type="Gene3D" id="1.10.10.60">
    <property type="entry name" value="Homeodomain-like"/>
    <property type="match status" value="2"/>
</dbReference>
<protein>
    <submittedName>
        <fullName evidence="5">AraC family transcriptional regulator</fullName>
    </submittedName>
</protein>
<evidence type="ECO:0000259" key="4">
    <source>
        <dbReference type="PROSITE" id="PS01124"/>
    </source>
</evidence>